<dbReference type="AlphaFoldDB" id="A0AAV4UGG3"/>
<evidence type="ECO:0000256" key="1">
    <source>
        <dbReference type="ARBA" id="ARBA00004604"/>
    </source>
</evidence>
<dbReference type="GO" id="GO:0008270">
    <property type="term" value="F:zinc ion binding"/>
    <property type="evidence" value="ECO:0007669"/>
    <property type="project" value="UniProtKB-KW"/>
</dbReference>
<feature type="binding site" evidence="9">
    <location>
        <position position="113"/>
    </location>
    <ligand>
        <name>Zn(2+)</name>
        <dbReference type="ChEBI" id="CHEBI:29105"/>
        <label>2</label>
    </ligand>
</feature>
<evidence type="ECO:0000256" key="5">
    <source>
        <dbReference type="ARBA" id="ARBA00022833"/>
    </source>
</evidence>
<dbReference type="PANTHER" id="PTHR11239">
    <property type="entry name" value="DNA-DIRECTED RNA POLYMERASE"/>
    <property type="match status" value="1"/>
</dbReference>
<feature type="binding site" evidence="9">
    <location>
        <position position="35"/>
    </location>
    <ligand>
        <name>Zn(2+)</name>
        <dbReference type="ChEBI" id="CHEBI:29105"/>
        <label>1</label>
    </ligand>
</feature>
<keyword evidence="6 8" id="KW-0539">Nucleus</keyword>
<gene>
    <name evidence="12" type="primary">Polr1h</name>
    <name evidence="12" type="ORF">CDAR_510571</name>
</gene>
<keyword evidence="8" id="KW-0804">Transcription</keyword>
<name>A0AAV4UGG3_9ARAC</name>
<dbReference type="PROSITE" id="PS00466">
    <property type="entry name" value="ZF_TFIIS_1"/>
    <property type="match status" value="1"/>
</dbReference>
<feature type="binding site" evidence="9">
    <location>
        <position position="110"/>
    </location>
    <ligand>
        <name>Zn(2+)</name>
        <dbReference type="ChEBI" id="CHEBI:29105"/>
        <label>2</label>
    </ligand>
</feature>
<evidence type="ECO:0000256" key="10">
    <source>
        <dbReference type="PIRSR" id="PIRSR005586-2"/>
    </source>
</evidence>
<keyword evidence="13" id="KW-1185">Reference proteome</keyword>
<dbReference type="Pfam" id="PF01096">
    <property type="entry name" value="Zn_ribbon_TFIIS"/>
    <property type="match status" value="1"/>
</dbReference>
<feature type="binding site" evidence="9">
    <location>
        <position position="14"/>
    </location>
    <ligand>
        <name>Zn(2+)</name>
        <dbReference type="ChEBI" id="CHEBI:29105"/>
        <label>1</label>
    </ligand>
</feature>
<sequence>MFSSSHFQSDPNFCPECGEIFPLPEMNNRVKCVLCGFEVDGITFDKLTAEYDIKSNNREKYKKLKTNDGQKAADGPTVDRECSKCGHQGMTYATLQTRSADEGQTVFYSCPSCKHQEHENS</sequence>
<dbReference type="Gene3D" id="2.20.25.10">
    <property type="match status" value="1"/>
</dbReference>
<dbReference type="InterPro" id="IPR034004">
    <property type="entry name" value="Zn_ribbon_RPA12_C"/>
</dbReference>
<dbReference type="InterPro" id="IPR012164">
    <property type="entry name" value="Rpa12/Rpb9/Rpc10/TFS"/>
</dbReference>
<evidence type="ECO:0000256" key="3">
    <source>
        <dbReference type="ARBA" id="ARBA00022723"/>
    </source>
</evidence>
<comment type="function">
    <text evidence="7">Core component of RNA polymerase I (Pol I), a DNA-dependent RNA polymerase which synthesizes ribosomal RNA precursors using the four ribonucleoside triphosphates as substrates. Can mediate Pol I proofreading of the nascent RNA transcript. Anchors into the Pol I active site to monitor transcription fidelity and cleave mis-incorporated 5'-ribonucleotides.</text>
</comment>
<comment type="similarity">
    <text evidence="8">Belongs to the archaeal rpoM/eukaryotic RPA12/RPB9/RPC11 RNA polymerase family.</text>
</comment>
<evidence type="ECO:0000256" key="9">
    <source>
        <dbReference type="PIRSR" id="PIRSR005586-1"/>
    </source>
</evidence>
<dbReference type="GO" id="GO:0003899">
    <property type="term" value="F:DNA-directed RNA polymerase activity"/>
    <property type="evidence" value="ECO:0007669"/>
    <property type="project" value="InterPro"/>
</dbReference>
<evidence type="ECO:0000256" key="7">
    <source>
        <dbReference type="ARBA" id="ARBA00044497"/>
    </source>
</evidence>
<protein>
    <recommendedName>
        <fullName evidence="8">DNA-directed RNA polymerase subunit</fullName>
    </recommendedName>
</protein>
<comment type="subcellular location">
    <subcellularLocation>
        <location evidence="1">Nucleus</location>
        <location evidence="1">Nucleolus</location>
    </subcellularLocation>
</comment>
<evidence type="ECO:0000313" key="13">
    <source>
        <dbReference type="Proteomes" id="UP001054837"/>
    </source>
</evidence>
<dbReference type="SUPFAM" id="SSF57783">
    <property type="entry name" value="Zinc beta-ribbon"/>
    <property type="match status" value="1"/>
</dbReference>
<dbReference type="PANTHER" id="PTHR11239:SF14">
    <property type="entry name" value="DNA-DIRECTED RNA POLYMERASE I SUBUNIT RPA12"/>
    <property type="match status" value="1"/>
</dbReference>
<evidence type="ECO:0000259" key="11">
    <source>
        <dbReference type="PROSITE" id="PS51133"/>
    </source>
</evidence>
<keyword evidence="2 8" id="KW-0240">DNA-directed RNA polymerase</keyword>
<reference evidence="12 13" key="1">
    <citation type="submission" date="2021-06" db="EMBL/GenBank/DDBJ databases">
        <title>Caerostris darwini draft genome.</title>
        <authorList>
            <person name="Kono N."/>
            <person name="Arakawa K."/>
        </authorList>
    </citation>
    <scope>NUCLEOTIDE SEQUENCE [LARGE SCALE GENOMIC DNA]</scope>
</reference>
<keyword evidence="3 9" id="KW-0479">Metal-binding</keyword>
<dbReference type="GO" id="GO:0003676">
    <property type="term" value="F:nucleic acid binding"/>
    <property type="evidence" value="ECO:0007669"/>
    <property type="project" value="InterPro"/>
</dbReference>
<dbReference type="CDD" id="cd10507">
    <property type="entry name" value="Zn-ribbon_RPA12"/>
    <property type="match status" value="1"/>
</dbReference>
<evidence type="ECO:0000256" key="8">
    <source>
        <dbReference type="PIRNR" id="PIRNR005586"/>
    </source>
</evidence>
<keyword evidence="4 10" id="KW-0863">Zinc-finger</keyword>
<dbReference type="SMART" id="SM00440">
    <property type="entry name" value="ZnF_C2C2"/>
    <property type="match status" value="1"/>
</dbReference>
<dbReference type="GO" id="GO:0005736">
    <property type="term" value="C:RNA polymerase I complex"/>
    <property type="evidence" value="ECO:0007669"/>
    <property type="project" value="TreeGrafter"/>
</dbReference>
<feature type="binding site" evidence="9">
    <location>
        <position position="82"/>
    </location>
    <ligand>
        <name>Zn(2+)</name>
        <dbReference type="ChEBI" id="CHEBI:29105"/>
        <label>2</label>
    </ligand>
</feature>
<feature type="zinc finger region" description="C4-type" evidence="10">
    <location>
        <begin position="14"/>
        <end position="35"/>
    </location>
</feature>
<dbReference type="Proteomes" id="UP001054837">
    <property type="component" value="Unassembled WGS sequence"/>
</dbReference>
<proteinExistence type="inferred from homology"/>
<accession>A0AAV4UGG3</accession>
<comment type="caution">
    <text evidence="12">The sequence shown here is derived from an EMBL/GenBank/DDBJ whole genome shotgun (WGS) entry which is preliminary data.</text>
</comment>
<evidence type="ECO:0000256" key="2">
    <source>
        <dbReference type="ARBA" id="ARBA00022478"/>
    </source>
</evidence>
<organism evidence="12 13">
    <name type="scientific">Caerostris darwini</name>
    <dbReference type="NCBI Taxonomy" id="1538125"/>
    <lineage>
        <taxon>Eukaryota</taxon>
        <taxon>Metazoa</taxon>
        <taxon>Ecdysozoa</taxon>
        <taxon>Arthropoda</taxon>
        <taxon>Chelicerata</taxon>
        <taxon>Arachnida</taxon>
        <taxon>Araneae</taxon>
        <taxon>Araneomorphae</taxon>
        <taxon>Entelegynae</taxon>
        <taxon>Araneoidea</taxon>
        <taxon>Araneidae</taxon>
        <taxon>Caerostris</taxon>
    </lineage>
</organism>
<dbReference type="PIRSF" id="PIRSF005586">
    <property type="entry name" value="RNApol_RpoM"/>
    <property type="match status" value="1"/>
</dbReference>
<dbReference type="GO" id="GO:0006363">
    <property type="term" value="P:termination of RNA polymerase I transcription"/>
    <property type="evidence" value="ECO:0007669"/>
    <property type="project" value="TreeGrafter"/>
</dbReference>
<dbReference type="InterPro" id="IPR001222">
    <property type="entry name" value="Znf_TFIIS"/>
</dbReference>
<comment type="function">
    <text evidence="8">DNA-dependent RNA polymerase catalyzes the transcription of DNA into RNA using the four ribonucleoside triphosphates as substrates.</text>
</comment>
<dbReference type="EMBL" id="BPLQ01011224">
    <property type="protein sequence ID" value="GIY56819.1"/>
    <property type="molecule type" value="Genomic_DNA"/>
</dbReference>
<feature type="binding site" evidence="9">
    <location>
        <position position="32"/>
    </location>
    <ligand>
        <name>Zn(2+)</name>
        <dbReference type="ChEBI" id="CHEBI:29105"/>
        <label>1</label>
    </ligand>
</feature>
<feature type="binding site" evidence="9">
    <location>
        <position position="85"/>
    </location>
    <ligand>
        <name>Zn(2+)</name>
        <dbReference type="ChEBI" id="CHEBI:29105"/>
        <label>2</label>
    </ligand>
</feature>
<evidence type="ECO:0000313" key="12">
    <source>
        <dbReference type="EMBL" id="GIY56819.1"/>
    </source>
</evidence>
<dbReference type="PROSITE" id="PS51133">
    <property type="entry name" value="ZF_TFIIS_2"/>
    <property type="match status" value="1"/>
</dbReference>
<feature type="binding site" evidence="9">
    <location>
        <position position="17"/>
    </location>
    <ligand>
        <name>Zn(2+)</name>
        <dbReference type="ChEBI" id="CHEBI:29105"/>
        <label>1</label>
    </ligand>
</feature>
<evidence type="ECO:0000256" key="4">
    <source>
        <dbReference type="ARBA" id="ARBA00022771"/>
    </source>
</evidence>
<feature type="domain" description="TFIIS-type" evidence="11">
    <location>
        <begin position="78"/>
        <end position="118"/>
    </location>
</feature>
<evidence type="ECO:0000256" key="6">
    <source>
        <dbReference type="ARBA" id="ARBA00023242"/>
    </source>
</evidence>
<keyword evidence="5 9" id="KW-0862">Zinc</keyword>